<gene>
    <name evidence="1" type="ORF">FEF09_22995</name>
</gene>
<dbReference type="OrthoDB" id="657576at2"/>
<evidence type="ECO:0000313" key="2">
    <source>
        <dbReference type="Proteomes" id="UP000318815"/>
    </source>
</evidence>
<reference evidence="1 2" key="1">
    <citation type="submission" date="2019-08" db="EMBL/GenBank/DDBJ databases">
        <title>Whole genome sequencing of chitin degrading bacteria Chitinophaga pinensis YS16.</title>
        <authorList>
            <person name="Singh R.P."/>
            <person name="Manchanda G."/>
            <person name="Maurya I.K."/>
            <person name="Joshi N.K."/>
            <person name="Srivastava A.K."/>
        </authorList>
    </citation>
    <scope>NUCLEOTIDE SEQUENCE [LARGE SCALE GENOMIC DNA]</scope>
    <source>
        <strain evidence="1 2">YS-16</strain>
    </source>
</reference>
<dbReference type="RefSeq" id="WP_146307282.1">
    <property type="nucleotide sequence ID" value="NZ_VOHS01000033.1"/>
</dbReference>
<organism evidence="1 2">
    <name type="scientific">Chitinophaga pinensis</name>
    <dbReference type="NCBI Taxonomy" id="79329"/>
    <lineage>
        <taxon>Bacteria</taxon>
        <taxon>Pseudomonadati</taxon>
        <taxon>Bacteroidota</taxon>
        <taxon>Chitinophagia</taxon>
        <taxon>Chitinophagales</taxon>
        <taxon>Chitinophagaceae</taxon>
        <taxon>Chitinophaga</taxon>
    </lineage>
</organism>
<dbReference type="EMBL" id="VOHS01000033">
    <property type="protein sequence ID" value="TWV96769.1"/>
    <property type="molecule type" value="Genomic_DNA"/>
</dbReference>
<evidence type="ECO:0000313" key="1">
    <source>
        <dbReference type="EMBL" id="TWV96769.1"/>
    </source>
</evidence>
<accession>A0A5C6LLJ3</accession>
<proteinExistence type="predicted"/>
<keyword evidence="2" id="KW-1185">Reference proteome</keyword>
<name>A0A5C6LLJ3_9BACT</name>
<protein>
    <submittedName>
        <fullName evidence="1">Uncharacterized protein</fullName>
    </submittedName>
</protein>
<dbReference type="Proteomes" id="UP000318815">
    <property type="component" value="Unassembled WGS sequence"/>
</dbReference>
<sequence>MTKFFKRASIAVFVFIGLPIIIGITLSIRKAIKNAPPPTISKADSLKIRRDSIQAATWAAAEEEKKHPKNWYYRSEEDPMTSDTTFYATVSPKENISVRTNREIVNVSVTETSDNNNSSRAYDDGYRNGYNNAKRKTGSFWGKRSTSYSSTPKKRTTVTSSTNYASAYLTFTLVKKAGRNTDAYIDIADGAFNPGYFNGGQGLHIRFDKDKDAYYPTLGDKAQTGRVLYLASTKGFLGKLKKAKTMLIEVDIANTGRFVLEFDVHDLDWKRS</sequence>
<comment type="caution">
    <text evidence="1">The sequence shown here is derived from an EMBL/GenBank/DDBJ whole genome shotgun (WGS) entry which is preliminary data.</text>
</comment>
<dbReference type="AlphaFoldDB" id="A0A5C6LLJ3"/>